<comment type="caution">
    <text evidence="1">The sequence shown here is derived from an EMBL/GenBank/DDBJ whole genome shotgun (WGS) entry which is preliminary data.</text>
</comment>
<dbReference type="PANTHER" id="PTHR34397">
    <property type="entry name" value="OS05G0237600 PROTEIN"/>
    <property type="match status" value="1"/>
</dbReference>
<reference evidence="1 2" key="1">
    <citation type="submission" date="2022-12" db="EMBL/GenBank/DDBJ databases">
        <title>Chromosome-scale assembly of the Ensete ventricosum genome.</title>
        <authorList>
            <person name="Dussert Y."/>
            <person name="Stocks J."/>
            <person name="Wendawek A."/>
            <person name="Woldeyes F."/>
            <person name="Nichols R.A."/>
            <person name="Borrell J.S."/>
        </authorList>
    </citation>
    <scope>NUCLEOTIDE SEQUENCE [LARGE SCALE GENOMIC DNA]</scope>
    <source>
        <strain evidence="2">cv. Maze</strain>
        <tissue evidence="1">Seeds</tissue>
    </source>
</reference>
<dbReference type="PANTHER" id="PTHR34397:SF17">
    <property type="entry name" value="OS08G0290200 PROTEIN"/>
    <property type="match status" value="1"/>
</dbReference>
<keyword evidence="2" id="KW-1185">Reference proteome</keyword>
<protein>
    <submittedName>
        <fullName evidence="1">Uncharacterized protein</fullName>
    </submittedName>
</protein>
<accession>A0AAV8QQ11</accession>
<dbReference type="AlphaFoldDB" id="A0AAV8QQ11"/>
<sequence length="186" mass="20524">MERDLSNTHERAADDDNGFGFRAVPEWVINLVRAEGGTDLRFIATKTITISELVSHQNCFHLPKDSVNANLIPMLSEFERGAASLLEDGGMRSTPNDEVAQMGKSVVGTEHGGLLVTLFPKCRFRCYLVLTRCDYNGGPVIKGEEMKIFFLWSALKAGDEIEIWGFRREGNLCLTIGMSTSSSSSS</sequence>
<evidence type="ECO:0000313" key="1">
    <source>
        <dbReference type="EMBL" id="KAJ8478934.1"/>
    </source>
</evidence>
<dbReference type="EMBL" id="JAQQAF010000006">
    <property type="protein sequence ID" value="KAJ8478934.1"/>
    <property type="molecule type" value="Genomic_DNA"/>
</dbReference>
<proteinExistence type="predicted"/>
<organism evidence="1 2">
    <name type="scientific">Ensete ventricosum</name>
    <name type="common">Abyssinian banana</name>
    <name type="synonym">Musa ensete</name>
    <dbReference type="NCBI Taxonomy" id="4639"/>
    <lineage>
        <taxon>Eukaryota</taxon>
        <taxon>Viridiplantae</taxon>
        <taxon>Streptophyta</taxon>
        <taxon>Embryophyta</taxon>
        <taxon>Tracheophyta</taxon>
        <taxon>Spermatophyta</taxon>
        <taxon>Magnoliopsida</taxon>
        <taxon>Liliopsida</taxon>
        <taxon>Zingiberales</taxon>
        <taxon>Musaceae</taxon>
        <taxon>Ensete</taxon>
    </lineage>
</organism>
<evidence type="ECO:0000313" key="2">
    <source>
        <dbReference type="Proteomes" id="UP001222027"/>
    </source>
</evidence>
<gene>
    <name evidence="1" type="ORF">OPV22_022661</name>
</gene>
<dbReference type="Proteomes" id="UP001222027">
    <property type="component" value="Unassembled WGS sequence"/>
</dbReference>
<name>A0AAV8QQ11_ENSVE</name>